<reference evidence="4" key="2">
    <citation type="journal article" date="2020" name="Nat. Ecol. Evol.">
        <title>Deeply conserved synteny resolves early events in vertebrate evolution.</title>
        <authorList>
            <person name="Simakov O."/>
            <person name="Marletaz F."/>
            <person name="Yue J.X."/>
            <person name="O'Connell B."/>
            <person name="Jenkins J."/>
            <person name="Brandt A."/>
            <person name="Calef R."/>
            <person name="Tung C.H."/>
            <person name="Huang T.K."/>
            <person name="Schmutz J."/>
            <person name="Satoh N."/>
            <person name="Yu J.K."/>
            <person name="Putnam N.H."/>
            <person name="Green R.E."/>
            <person name="Rokhsar D.S."/>
        </authorList>
    </citation>
    <scope>NUCLEOTIDE SEQUENCE [LARGE SCALE GENOMIC DNA]</scope>
    <source>
        <strain evidence="4">S238N-H82</strain>
    </source>
</reference>
<dbReference type="Pfam" id="PF25101">
    <property type="entry name" value="Spectrin_7"/>
    <property type="match status" value="1"/>
</dbReference>
<keyword evidence="4" id="KW-1185">Reference proteome</keyword>
<accession>A0A9J7KIZ6</accession>
<evidence type="ECO:0000256" key="1">
    <source>
        <dbReference type="ARBA" id="ARBA00022658"/>
    </source>
</evidence>
<dbReference type="InterPro" id="IPR018159">
    <property type="entry name" value="Spectrin/alpha-actinin"/>
</dbReference>
<evidence type="ECO:0000256" key="2">
    <source>
        <dbReference type="SAM" id="Coils"/>
    </source>
</evidence>
<dbReference type="GeneID" id="118405511"/>
<name>A0A9J7KIZ6_BRAFL</name>
<proteinExistence type="predicted"/>
<organism evidence="4 5">
    <name type="scientific">Branchiostoma floridae</name>
    <name type="common">Florida lancelet</name>
    <name type="synonym">Amphioxus</name>
    <dbReference type="NCBI Taxonomy" id="7739"/>
    <lineage>
        <taxon>Eukaryota</taxon>
        <taxon>Metazoa</taxon>
        <taxon>Chordata</taxon>
        <taxon>Cephalochordata</taxon>
        <taxon>Leptocardii</taxon>
        <taxon>Amphioxiformes</taxon>
        <taxon>Branchiostomatidae</taxon>
        <taxon>Branchiostoma</taxon>
    </lineage>
</organism>
<keyword evidence="1" id="KW-0344">Guanine-nucleotide releasing factor</keyword>
<gene>
    <name evidence="5" type="primary">LOC118405511</name>
</gene>
<evidence type="ECO:0000259" key="3">
    <source>
        <dbReference type="Pfam" id="PF25101"/>
    </source>
</evidence>
<dbReference type="Gene3D" id="1.20.58.60">
    <property type="match status" value="3"/>
</dbReference>
<dbReference type="PANTHER" id="PTHR22826">
    <property type="entry name" value="RHO GUANINE EXCHANGE FACTOR-RELATED"/>
    <property type="match status" value="1"/>
</dbReference>
<dbReference type="OrthoDB" id="5969272at2759"/>
<dbReference type="InterPro" id="IPR058157">
    <property type="entry name" value="Spectrin_met"/>
</dbReference>
<reference evidence="5" key="3">
    <citation type="submission" date="2025-08" db="UniProtKB">
        <authorList>
            <consortium name="RefSeq"/>
        </authorList>
    </citation>
    <scope>IDENTIFICATION</scope>
</reference>
<dbReference type="SUPFAM" id="SSF46966">
    <property type="entry name" value="Spectrin repeat"/>
    <property type="match status" value="3"/>
</dbReference>
<evidence type="ECO:0000313" key="5">
    <source>
        <dbReference type="RefSeq" id="XP_035660907.1"/>
    </source>
</evidence>
<keyword evidence="2" id="KW-0175">Coiled coil</keyword>
<dbReference type="GO" id="GO:0005085">
    <property type="term" value="F:guanyl-nucleotide exchange factor activity"/>
    <property type="evidence" value="ECO:0007669"/>
    <property type="project" value="UniProtKB-KW"/>
</dbReference>
<dbReference type="AlphaFoldDB" id="A0A9J7KIZ6"/>
<dbReference type="RefSeq" id="XP_035660907.1">
    <property type="nucleotide sequence ID" value="XM_035805014.1"/>
</dbReference>
<sequence>MFLVFQERHAHLFTWLTGVVDTFLAMHADMGTILPAALEFLSNHERLEKDMKDREPQVDIVLQAAEEFMKTGAVEAHECDVKTRDIQAHWGRVGRVVRKRIGLGAIYVAFHKLARRLANEMDDLDELLKRTPTDGTKGLEIAIHRHDDQWKEVQEAFTVMERKGREFLSEVKLVRDDPQLDTERAVLCVETLLEHFGERKRTIQDQRTGWQQKLQAEEEFKQDWLRFMQEVKKTIEWIMSLEREIFPTSGAELGTNLEDAVDLQDKLRKFMPTAEKTSEVVEGHVKTAEMLAARGETGPQKESLIMDLLRVHQRFQARLAEYILLLEMAIAFFDNINKTDWLLRKNMKEYQRLSRLPDMAAANHAIEEHSLSQNSRLNMLIDKADKDFKQTSPQDAKQVEDFLRQHEAVKKDVSKVFDHTTDSGEKIVLRVRENEGVDAARVTVEQALTMLDMRRIQWLKEWEEHRRRLEQGIKMCQLLKDIEKLREQLSELADQLLEFQTQLKEAKTSHTISIIVQKFDDFTSQVTAFRYRFEGLSGQVDEALKEGWDNLAPLLSQRKDLRDRWHRFLQDFDAFGTRLPLAQQLFTNMQEIEAWLVETTKMLFELEQQARAVKTKEEAKAL</sequence>
<feature type="domain" description="Spectrin repeats metazoan" evidence="3">
    <location>
        <begin position="112"/>
        <end position="213"/>
    </location>
</feature>
<dbReference type="KEGG" id="bfo:118405511"/>
<feature type="coiled-coil region" evidence="2">
    <location>
        <begin position="482"/>
        <end position="509"/>
    </location>
</feature>
<reference evidence="5" key="1">
    <citation type="journal article" date="2016" name="Genome Biol. Evol.">
        <title>Conserved non-coding elements in the most distant genera of cephalochordates: the Goldilocks principle.</title>
        <authorList>
            <person name="Yue J.X."/>
            <person name="Kozmikova I."/>
            <person name="Ono H."/>
            <person name="Nossa C.W."/>
            <person name="Kozmik Z."/>
            <person name="Putnam N.H."/>
            <person name="Yu J.K."/>
            <person name="Holland L.Z."/>
        </authorList>
    </citation>
    <scope>NUCLEOTIDE SEQUENCE</scope>
</reference>
<evidence type="ECO:0000313" key="4">
    <source>
        <dbReference type="Proteomes" id="UP000001554"/>
    </source>
</evidence>
<dbReference type="OMA" id="AVEAHEC"/>
<dbReference type="InterPro" id="IPR002017">
    <property type="entry name" value="Spectrin_repeat"/>
</dbReference>
<protein>
    <submittedName>
        <fullName evidence="5">Uncharacterized protein LOC118405511</fullName>
    </submittedName>
</protein>
<dbReference type="SMART" id="SM00150">
    <property type="entry name" value="SPEC"/>
    <property type="match status" value="2"/>
</dbReference>
<dbReference type="InterPro" id="IPR051336">
    <property type="entry name" value="RhoGEF_Guanine_NuclExch_SF"/>
</dbReference>
<dbReference type="Pfam" id="PF00435">
    <property type="entry name" value="Spectrin"/>
    <property type="match status" value="1"/>
</dbReference>
<dbReference type="Proteomes" id="UP000001554">
    <property type="component" value="Chromosome 18"/>
</dbReference>
<dbReference type="PANTHER" id="PTHR22826:SF106">
    <property type="entry name" value="TRIO, ISOFORM A"/>
    <property type="match status" value="1"/>
</dbReference>